<name>A0A644Y558_9ZZZZ</name>
<dbReference type="EMBL" id="VSSQ01003649">
    <property type="protein sequence ID" value="MPM21703.1"/>
    <property type="molecule type" value="Genomic_DNA"/>
</dbReference>
<gene>
    <name evidence="2" type="ORF">SDC9_68148</name>
</gene>
<feature type="region of interest" description="Disordered" evidence="1">
    <location>
        <begin position="1"/>
        <end position="81"/>
    </location>
</feature>
<feature type="compositionally biased region" description="Polar residues" evidence="1">
    <location>
        <begin position="12"/>
        <end position="54"/>
    </location>
</feature>
<organism evidence="2">
    <name type="scientific">bioreactor metagenome</name>
    <dbReference type="NCBI Taxonomy" id="1076179"/>
    <lineage>
        <taxon>unclassified sequences</taxon>
        <taxon>metagenomes</taxon>
        <taxon>ecological metagenomes</taxon>
    </lineage>
</organism>
<evidence type="ECO:0000313" key="2">
    <source>
        <dbReference type="EMBL" id="MPM21703.1"/>
    </source>
</evidence>
<accession>A0A644Y558</accession>
<proteinExistence type="predicted"/>
<sequence length="150" mass="16564">MTNDSNRKSNKQFDSGTTRFWSDPTNMPPQSGTYSMSVPPTAESPGTSLTTPQYGLSPAPAQFGSPSVQQPDVSFQQGPPFSTDPGYIPYFLRSNIGKSVRAEFIVGSNQFVDKTGRLLEVGINYFVLEDFISRARVMCDLYSVRFVTIL</sequence>
<reference evidence="2" key="1">
    <citation type="submission" date="2019-08" db="EMBL/GenBank/DDBJ databases">
        <authorList>
            <person name="Kucharzyk K."/>
            <person name="Murdoch R.W."/>
            <person name="Higgins S."/>
            <person name="Loffler F."/>
        </authorList>
    </citation>
    <scope>NUCLEOTIDE SEQUENCE</scope>
</reference>
<feature type="compositionally biased region" description="Polar residues" evidence="1">
    <location>
        <begin position="64"/>
        <end position="80"/>
    </location>
</feature>
<dbReference type="AlphaFoldDB" id="A0A644Y558"/>
<comment type="caution">
    <text evidence="2">The sequence shown here is derived from an EMBL/GenBank/DDBJ whole genome shotgun (WGS) entry which is preliminary data.</text>
</comment>
<evidence type="ECO:0000256" key="1">
    <source>
        <dbReference type="SAM" id="MobiDB-lite"/>
    </source>
</evidence>
<protein>
    <submittedName>
        <fullName evidence="2">Uncharacterized protein</fullName>
    </submittedName>
</protein>